<gene>
    <name evidence="5" type="ORF">LTR77_002366</name>
</gene>
<accession>A0AAV9PLU3</accession>
<dbReference type="Gene3D" id="3.40.50.150">
    <property type="entry name" value="Vaccinia Virus protein VP39"/>
    <property type="match status" value="1"/>
</dbReference>
<dbReference type="InterPro" id="IPR013216">
    <property type="entry name" value="Methyltransf_11"/>
</dbReference>
<dbReference type="Pfam" id="PF08241">
    <property type="entry name" value="Methyltransf_11"/>
    <property type="match status" value="1"/>
</dbReference>
<protein>
    <recommendedName>
        <fullName evidence="4">Methyltransferase type 11 domain-containing protein</fullName>
    </recommendedName>
</protein>
<keyword evidence="2" id="KW-0489">Methyltransferase</keyword>
<sequence length="304" mass="33423">MSLNPRAQSGFQSASTYDAHRPTYTPSVITTLLSNLNLAGVKNARIIDLAAGTGKFTEVLAARDEGYEILAVEPHAEMRRVLEGKGLRGVKVVEGRGEDLGVIGDGWADGVVVAQAFHWFANMDALREIHRVLKRHAGFGMVWNVDDYNAPQSHPATTNYESALQSLTWSLDDTDSAPRYRHEAWRGVFDQQSKSSPLSLIIASSSEQLFSLPLAETEEKFEVRLTKEELWERYATLSQVANLGEEEKGKVRSRFMSILEGEDVEVDGEGRVVCHGHTKCVWTGKIPVEGSGDIGDIVGTPPAE</sequence>
<evidence type="ECO:0000313" key="6">
    <source>
        <dbReference type="Proteomes" id="UP001337655"/>
    </source>
</evidence>
<dbReference type="Proteomes" id="UP001337655">
    <property type="component" value="Unassembled WGS sequence"/>
</dbReference>
<proteinExistence type="inferred from homology"/>
<dbReference type="InterPro" id="IPR029063">
    <property type="entry name" value="SAM-dependent_MTases_sf"/>
</dbReference>
<reference evidence="5 6" key="1">
    <citation type="submission" date="2023-08" db="EMBL/GenBank/DDBJ databases">
        <title>Black Yeasts Isolated from many extreme environments.</title>
        <authorList>
            <person name="Coleine C."/>
            <person name="Stajich J.E."/>
            <person name="Selbmann L."/>
        </authorList>
    </citation>
    <scope>NUCLEOTIDE SEQUENCE [LARGE SCALE GENOMIC DNA]</scope>
    <source>
        <strain evidence="5 6">CCFEE 5935</strain>
    </source>
</reference>
<dbReference type="RefSeq" id="XP_064662380.1">
    <property type="nucleotide sequence ID" value="XM_064799625.1"/>
</dbReference>
<evidence type="ECO:0000256" key="2">
    <source>
        <dbReference type="ARBA" id="ARBA00022603"/>
    </source>
</evidence>
<dbReference type="GO" id="GO:0032259">
    <property type="term" value="P:methylation"/>
    <property type="evidence" value="ECO:0007669"/>
    <property type="project" value="UniProtKB-KW"/>
</dbReference>
<comment type="similarity">
    <text evidence="1">Belongs to the methyltransferase superfamily.</text>
</comment>
<dbReference type="GO" id="GO:0008757">
    <property type="term" value="F:S-adenosylmethionine-dependent methyltransferase activity"/>
    <property type="evidence" value="ECO:0007669"/>
    <property type="project" value="InterPro"/>
</dbReference>
<evidence type="ECO:0000313" key="5">
    <source>
        <dbReference type="EMBL" id="KAK5173685.1"/>
    </source>
</evidence>
<dbReference type="InterPro" id="IPR051052">
    <property type="entry name" value="Diverse_substrate_MTase"/>
</dbReference>
<dbReference type="CDD" id="cd02440">
    <property type="entry name" value="AdoMet_MTases"/>
    <property type="match status" value="1"/>
</dbReference>
<evidence type="ECO:0000259" key="4">
    <source>
        <dbReference type="Pfam" id="PF08241"/>
    </source>
</evidence>
<name>A0AAV9PLU3_9PEZI</name>
<dbReference type="PANTHER" id="PTHR44942">
    <property type="entry name" value="METHYLTRANSF_11 DOMAIN-CONTAINING PROTEIN"/>
    <property type="match status" value="1"/>
</dbReference>
<dbReference type="AlphaFoldDB" id="A0AAV9PLU3"/>
<keyword evidence="6" id="KW-1185">Reference proteome</keyword>
<keyword evidence="3" id="KW-0808">Transferase</keyword>
<comment type="caution">
    <text evidence="5">The sequence shown here is derived from an EMBL/GenBank/DDBJ whole genome shotgun (WGS) entry which is preliminary data.</text>
</comment>
<feature type="domain" description="Methyltransferase type 11" evidence="4">
    <location>
        <begin position="48"/>
        <end position="135"/>
    </location>
</feature>
<organism evidence="5 6">
    <name type="scientific">Saxophila tyrrhenica</name>
    <dbReference type="NCBI Taxonomy" id="1690608"/>
    <lineage>
        <taxon>Eukaryota</taxon>
        <taxon>Fungi</taxon>
        <taxon>Dikarya</taxon>
        <taxon>Ascomycota</taxon>
        <taxon>Pezizomycotina</taxon>
        <taxon>Dothideomycetes</taxon>
        <taxon>Dothideomycetidae</taxon>
        <taxon>Mycosphaerellales</taxon>
        <taxon>Extremaceae</taxon>
        <taxon>Saxophila</taxon>
    </lineage>
</organism>
<evidence type="ECO:0000256" key="3">
    <source>
        <dbReference type="ARBA" id="ARBA00022679"/>
    </source>
</evidence>
<dbReference type="SUPFAM" id="SSF53335">
    <property type="entry name" value="S-adenosyl-L-methionine-dependent methyltransferases"/>
    <property type="match status" value="1"/>
</dbReference>
<dbReference type="PANTHER" id="PTHR44942:SF4">
    <property type="entry name" value="METHYLTRANSFERASE TYPE 11 DOMAIN-CONTAINING PROTEIN"/>
    <property type="match status" value="1"/>
</dbReference>
<dbReference type="GeneID" id="89923713"/>
<evidence type="ECO:0000256" key="1">
    <source>
        <dbReference type="ARBA" id="ARBA00008361"/>
    </source>
</evidence>
<dbReference type="EMBL" id="JAVRRT010000003">
    <property type="protein sequence ID" value="KAK5173685.1"/>
    <property type="molecule type" value="Genomic_DNA"/>
</dbReference>